<dbReference type="GO" id="GO:0004416">
    <property type="term" value="F:hydroxyacylglutathione hydrolase activity"/>
    <property type="evidence" value="ECO:0007669"/>
    <property type="project" value="UniProtKB-UniRule"/>
</dbReference>
<keyword evidence="12" id="KW-1185">Reference proteome</keyword>
<dbReference type="InterPro" id="IPR032282">
    <property type="entry name" value="HAGH_C"/>
</dbReference>
<dbReference type="InterPro" id="IPR035680">
    <property type="entry name" value="Clx_II_MBL"/>
</dbReference>
<dbReference type="Proteomes" id="UP000198883">
    <property type="component" value="Unassembled WGS sequence"/>
</dbReference>
<evidence type="ECO:0000259" key="8">
    <source>
        <dbReference type="SMART" id="SM00849"/>
    </source>
</evidence>
<dbReference type="InterPro" id="IPR017782">
    <property type="entry name" value="Hydroxyacylglutathione_Hdrlase"/>
</dbReference>
<reference evidence="9 12" key="3">
    <citation type="journal article" date="2023" name="Front. Microbiol.">
        <title>Phylogeography and host specificity of Pasteurellaceae pathogenic to sea-farmed fish in the north-east Atlantic.</title>
        <authorList>
            <person name="Gulla S."/>
            <person name="Colquhoun D.J."/>
            <person name="Olsen A.B."/>
            <person name="Spilsberg B."/>
            <person name="Lagesen K."/>
            <person name="Aakesson C.P."/>
            <person name="Strom S."/>
            <person name="Manji F."/>
            <person name="Birkbeck T.H."/>
            <person name="Nilsen H.K."/>
        </authorList>
    </citation>
    <scope>NUCLEOTIDE SEQUENCE [LARGE SCALE GENOMIC DNA]</scope>
    <source>
        <strain evidence="9 12">VIO11850</strain>
    </source>
</reference>
<dbReference type="Proteomes" id="UP001224812">
    <property type="component" value="Unassembled WGS sequence"/>
</dbReference>
<feature type="binding site" evidence="7">
    <location>
        <position position="126"/>
    </location>
    <ligand>
        <name>Zn(2+)</name>
        <dbReference type="ChEBI" id="CHEBI:29105"/>
        <label>2</label>
    </ligand>
</feature>
<keyword evidence="4 7" id="KW-0479">Metal-binding</keyword>
<evidence type="ECO:0000256" key="3">
    <source>
        <dbReference type="ARBA" id="ARBA00006759"/>
    </source>
</evidence>
<feature type="binding site" evidence="7">
    <location>
        <position position="52"/>
    </location>
    <ligand>
        <name>Zn(2+)</name>
        <dbReference type="ChEBI" id="CHEBI:29105"/>
        <label>1</label>
    </ligand>
</feature>
<reference evidence="10" key="1">
    <citation type="submission" date="2016-10" db="EMBL/GenBank/DDBJ databases">
        <authorList>
            <person name="de Groot N.N."/>
        </authorList>
    </citation>
    <scope>NUCLEOTIDE SEQUENCE [LARGE SCALE GENOMIC DNA]</scope>
    <source>
        <strain evidence="10">DSM 24204</strain>
    </source>
</reference>
<comment type="catalytic activity">
    <reaction evidence="1 7">
        <text>an S-(2-hydroxyacyl)glutathione + H2O = a 2-hydroxy carboxylate + glutathione + H(+)</text>
        <dbReference type="Rhea" id="RHEA:21864"/>
        <dbReference type="ChEBI" id="CHEBI:15377"/>
        <dbReference type="ChEBI" id="CHEBI:15378"/>
        <dbReference type="ChEBI" id="CHEBI:57925"/>
        <dbReference type="ChEBI" id="CHEBI:58896"/>
        <dbReference type="ChEBI" id="CHEBI:71261"/>
        <dbReference type="EC" id="3.1.2.6"/>
    </reaction>
</comment>
<feature type="binding site" evidence="7">
    <location>
        <position position="108"/>
    </location>
    <ligand>
        <name>Zn(2+)</name>
        <dbReference type="ChEBI" id="CHEBI:29105"/>
        <label>1</label>
    </ligand>
</feature>
<dbReference type="UniPathway" id="UPA00619">
    <property type="reaction ID" value="UER00676"/>
</dbReference>
<dbReference type="SMART" id="SM00849">
    <property type="entry name" value="Lactamase_B"/>
    <property type="match status" value="1"/>
</dbReference>
<dbReference type="PANTHER" id="PTHR43705:SF1">
    <property type="entry name" value="HYDROXYACYLGLUTATHIONE HYDROLASE GLOB"/>
    <property type="match status" value="1"/>
</dbReference>
<dbReference type="GO" id="GO:0019243">
    <property type="term" value="P:methylglyoxal catabolic process to D-lactate via S-lactoyl-glutathione"/>
    <property type="evidence" value="ECO:0007669"/>
    <property type="project" value="UniProtKB-UniRule"/>
</dbReference>
<accession>A0A1H7U2L4</accession>
<evidence type="ECO:0000256" key="5">
    <source>
        <dbReference type="ARBA" id="ARBA00022801"/>
    </source>
</evidence>
<feature type="binding site" evidence="7">
    <location>
        <position position="164"/>
    </location>
    <ligand>
        <name>Zn(2+)</name>
        <dbReference type="ChEBI" id="CHEBI:29105"/>
        <label>2</label>
    </ligand>
</feature>
<dbReference type="InterPro" id="IPR050110">
    <property type="entry name" value="Glyoxalase_II_hydrolase"/>
</dbReference>
<dbReference type="STRING" id="97481.SAMN05444853_101132"/>
<keyword evidence="5 7" id="KW-0378">Hydrolase</keyword>
<name>A0A1H7U2L4_9PAST</name>
<evidence type="ECO:0000256" key="4">
    <source>
        <dbReference type="ARBA" id="ARBA00022723"/>
    </source>
</evidence>
<dbReference type="CDD" id="cd07723">
    <property type="entry name" value="hydroxyacylglutathione_hydrolase_MBL-fold"/>
    <property type="match status" value="1"/>
</dbReference>
<evidence type="ECO:0000313" key="11">
    <source>
        <dbReference type="Proteomes" id="UP000198883"/>
    </source>
</evidence>
<evidence type="ECO:0000256" key="1">
    <source>
        <dbReference type="ARBA" id="ARBA00001623"/>
    </source>
</evidence>
<organism evidence="10 11">
    <name type="scientific">Phocoenobacter skyensis</name>
    <dbReference type="NCBI Taxonomy" id="97481"/>
    <lineage>
        <taxon>Bacteria</taxon>
        <taxon>Pseudomonadati</taxon>
        <taxon>Pseudomonadota</taxon>
        <taxon>Gammaproteobacteria</taxon>
        <taxon>Pasteurellales</taxon>
        <taxon>Pasteurellaceae</taxon>
        <taxon>Phocoenobacter</taxon>
    </lineage>
</organism>
<dbReference type="SUPFAM" id="SSF56281">
    <property type="entry name" value="Metallo-hydrolase/oxidoreductase"/>
    <property type="match status" value="1"/>
</dbReference>
<dbReference type="GO" id="GO:0046872">
    <property type="term" value="F:metal ion binding"/>
    <property type="evidence" value="ECO:0007669"/>
    <property type="project" value="UniProtKB-KW"/>
</dbReference>
<dbReference type="Gene3D" id="3.60.15.10">
    <property type="entry name" value="Ribonuclease Z/Hydroxyacylglutathione hydrolase-like"/>
    <property type="match status" value="1"/>
</dbReference>
<dbReference type="GeneID" id="83544720"/>
<feature type="binding site" evidence="7">
    <location>
        <position position="54"/>
    </location>
    <ligand>
        <name>Zn(2+)</name>
        <dbReference type="ChEBI" id="CHEBI:29105"/>
        <label>1</label>
    </ligand>
</feature>
<comment type="subunit">
    <text evidence="7">Monomer.</text>
</comment>
<dbReference type="EC" id="3.1.2.6" evidence="7"/>
<feature type="domain" description="Metallo-beta-lactamase" evidence="8">
    <location>
        <begin position="11"/>
        <end position="164"/>
    </location>
</feature>
<dbReference type="EMBL" id="JASAVS010000002">
    <property type="protein sequence ID" value="MDP8084718.1"/>
    <property type="molecule type" value="Genomic_DNA"/>
</dbReference>
<dbReference type="InterPro" id="IPR036866">
    <property type="entry name" value="RibonucZ/Hydroxyglut_hydro"/>
</dbReference>
<dbReference type="OrthoDB" id="9802248at2"/>
<protein>
    <recommendedName>
        <fullName evidence="7">Hydroxyacylglutathione hydrolase</fullName>
        <ecNumber evidence="7">3.1.2.6</ecNumber>
    </recommendedName>
    <alternativeName>
        <fullName evidence="7">Glyoxalase II</fullName>
        <shortName evidence="7">Glx II</shortName>
    </alternativeName>
</protein>
<evidence type="ECO:0000256" key="2">
    <source>
        <dbReference type="ARBA" id="ARBA00004963"/>
    </source>
</evidence>
<comment type="pathway">
    <text evidence="2 7">Secondary metabolite metabolism; methylglyoxal degradation; (R)-lactate from methylglyoxal: step 2/2.</text>
</comment>
<dbReference type="AlphaFoldDB" id="A0A1H7U2L4"/>
<evidence type="ECO:0000313" key="12">
    <source>
        <dbReference type="Proteomes" id="UP001224812"/>
    </source>
</evidence>
<feature type="binding site" evidence="7">
    <location>
        <position position="57"/>
    </location>
    <ligand>
        <name>Zn(2+)</name>
        <dbReference type="ChEBI" id="CHEBI:29105"/>
        <label>2</label>
    </ligand>
</feature>
<dbReference type="RefSeq" id="WP_090919527.1">
    <property type="nucleotide sequence ID" value="NZ_CP016180.1"/>
</dbReference>
<reference evidence="11" key="2">
    <citation type="submission" date="2016-10" db="EMBL/GenBank/DDBJ databases">
        <authorList>
            <person name="Varghese N."/>
            <person name="Submissions S."/>
        </authorList>
    </citation>
    <scope>NUCLEOTIDE SEQUENCE [LARGE SCALE GENOMIC DNA]</scope>
    <source>
        <strain evidence="11">DSM 24204</strain>
    </source>
</reference>
<dbReference type="Pfam" id="PF16123">
    <property type="entry name" value="HAGH_C"/>
    <property type="match status" value="1"/>
</dbReference>
<comment type="similarity">
    <text evidence="3 7">Belongs to the metallo-beta-lactamase superfamily. Glyoxalase II family.</text>
</comment>
<dbReference type="EMBL" id="FOBN01000001">
    <property type="protein sequence ID" value="SEL91193.1"/>
    <property type="molecule type" value="Genomic_DNA"/>
</dbReference>
<evidence type="ECO:0000313" key="9">
    <source>
        <dbReference type="EMBL" id="MDP8084718.1"/>
    </source>
</evidence>
<feature type="binding site" evidence="7">
    <location>
        <position position="56"/>
    </location>
    <ligand>
        <name>Zn(2+)</name>
        <dbReference type="ChEBI" id="CHEBI:29105"/>
        <label>2</label>
    </ligand>
</feature>
<evidence type="ECO:0000313" key="10">
    <source>
        <dbReference type="EMBL" id="SEL91193.1"/>
    </source>
</evidence>
<evidence type="ECO:0000256" key="7">
    <source>
        <dbReference type="HAMAP-Rule" id="MF_01374"/>
    </source>
</evidence>
<feature type="binding site" evidence="7">
    <location>
        <position position="126"/>
    </location>
    <ligand>
        <name>Zn(2+)</name>
        <dbReference type="ChEBI" id="CHEBI:29105"/>
        <label>1</label>
    </ligand>
</feature>
<comment type="cofactor">
    <cofactor evidence="7">
        <name>Zn(2+)</name>
        <dbReference type="ChEBI" id="CHEBI:29105"/>
    </cofactor>
    <text evidence="7">Binds 2 Zn(2+) ions per subunit.</text>
</comment>
<dbReference type="InterPro" id="IPR001279">
    <property type="entry name" value="Metallo-B-lactamas"/>
</dbReference>
<dbReference type="NCBIfam" id="TIGR03413">
    <property type="entry name" value="GSH_gloB"/>
    <property type="match status" value="1"/>
</dbReference>
<comment type="function">
    <text evidence="7">Thiolesterase that catalyzes the hydrolysis of S-D-lactoyl-glutathione to form glutathione and D-lactic acid.</text>
</comment>
<dbReference type="Pfam" id="PF00753">
    <property type="entry name" value="Lactamase_B"/>
    <property type="match status" value="1"/>
</dbReference>
<dbReference type="PANTHER" id="PTHR43705">
    <property type="entry name" value="HYDROXYACYLGLUTATHIONE HYDROLASE"/>
    <property type="match status" value="1"/>
</dbReference>
<proteinExistence type="inferred from homology"/>
<dbReference type="HAMAP" id="MF_01374">
    <property type="entry name" value="Glyoxalase_2"/>
    <property type="match status" value="1"/>
</dbReference>
<keyword evidence="6 7" id="KW-0862">Zinc</keyword>
<evidence type="ECO:0000256" key="6">
    <source>
        <dbReference type="ARBA" id="ARBA00022833"/>
    </source>
</evidence>
<gene>
    <name evidence="7 9" type="primary">gloB</name>
    <name evidence="9" type="ORF">QJT92_02055</name>
    <name evidence="10" type="ORF">SAMN05444853_101132</name>
</gene>
<sequence length="234" mass="26562">MKVTPIPVLSDNYIWLIQKTDKVIIVDPSQAVTLLDFFAKNQLQPTAILLTHNHADHTGGVAELVEHYPHLTVYGSAELSQFTTKIVEHNQQFECLGCQIQVIDSAGHTAQHISYLVDEKYLFCGDSLFSAGCGRVFTGDYVAQFNTLQRFRLLADNVKIYPAHEYTYSNLQFVESVHPNNQAVQQYKQQVEKLRSQNKPTLPSSITLEKEINPFLIANSLEEFIELRKGKDCF</sequence>